<dbReference type="EMBL" id="PYAV01000006">
    <property type="protein sequence ID" value="PSL45770.1"/>
    <property type="molecule type" value="Genomic_DNA"/>
</dbReference>
<comment type="caution">
    <text evidence="1">The sequence shown here is derived from an EMBL/GenBank/DDBJ whole genome shotgun (WGS) entry which is preliminary data.</text>
</comment>
<dbReference type="AlphaFoldDB" id="A0A2P8HHV6"/>
<proteinExistence type="predicted"/>
<organism evidence="1 2">
    <name type="scientific">Salsuginibacillus halophilus</name>
    <dbReference type="NCBI Taxonomy" id="517424"/>
    <lineage>
        <taxon>Bacteria</taxon>
        <taxon>Bacillati</taxon>
        <taxon>Bacillota</taxon>
        <taxon>Bacilli</taxon>
        <taxon>Bacillales</taxon>
        <taxon>Bacillaceae</taxon>
        <taxon>Salsuginibacillus</taxon>
    </lineage>
</organism>
<evidence type="ECO:0000313" key="1">
    <source>
        <dbReference type="EMBL" id="PSL45770.1"/>
    </source>
</evidence>
<dbReference type="Proteomes" id="UP000242310">
    <property type="component" value="Unassembled WGS sequence"/>
</dbReference>
<name>A0A2P8HHV6_9BACI</name>
<evidence type="ECO:0000313" key="2">
    <source>
        <dbReference type="Proteomes" id="UP000242310"/>
    </source>
</evidence>
<gene>
    <name evidence="1" type="ORF">B0H94_10625</name>
</gene>
<accession>A0A2P8HHV6</accession>
<reference evidence="1 2" key="1">
    <citation type="submission" date="2018-03" db="EMBL/GenBank/DDBJ databases">
        <title>Genomic Encyclopedia of Type Strains, Phase III (KMG-III): the genomes of soil and plant-associated and newly described type strains.</title>
        <authorList>
            <person name="Whitman W."/>
        </authorList>
    </citation>
    <scope>NUCLEOTIDE SEQUENCE [LARGE SCALE GENOMIC DNA]</scope>
    <source>
        <strain evidence="1 2">CGMCC 1.07653</strain>
    </source>
</reference>
<keyword evidence="2" id="KW-1185">Reference proteome</keyword>
<sequence length="54" mass="6106">MLSADEFIRMKNREEFSEAAETVWTGGIKKRTYTGTAGLQTNGCMKKIVQFDTD</sequence>
<protein>
    <submittedName>
        <fullName evidence="1">Uncharacterized protein</fullName>
    </submittedName>
</protein>